<feature type="region of interest" description="Disordered" evidence="1">
    <location>
        <begin position="1690"/>
        <end position="1749"/>
    </location>
</feature>
<feature type="compositionally biased region" description="Basic and acidic residues" evidence="1">
    <location>
        <begin position="1101"/>
        <end position="1120"/>
    </location>
</feature>
<sequence length="1786" mass="193549">MAWWDARERRHGVSASATDADGDALAAAVSAVGPVSFSTASSTLSSTLLCASVPHCCHCQPESTKKLVNKRRTALGDVSSRLAPEPVPRSTNTNTNMTMGLRQELSSPVLEELPPSPPTTPALIVHVDIRFTNPDIQPRYSRSYGSSPAFAPTARIRNGLLRRIDRCSRELLTRKDSAALDMINDASLERKPLRFEMTFRIITRDGGDWAQRTYRSYQKQPLTVADTKDIILASHRIVGLFLRKHDEGFLWMDGAVRDMDEHGSETTTDVSSPSLLCVPRSRFLEFSQSFEFVPGYTVEVSFRSRNSNREVPLFAKTVRVNSEQAAPLTVFASEDVLWRGLQVINQGLERRKQELDSHIRSCRSSHCQHSDDKSVFVELRVTNNLGPVYPHVQRTVESKLLLFRDPDSCDCEEFLRDIETTMADVRRDTDAKISGLDDFEFTILELRGSGWSTRRPATFNIGPSASFGRRTIQAALDRIQTGIADVLRGHNVAIHISSHKRGHLILDKAIVAHAKLGPKEPLSLPEEEEAVFLSRLKMQIQQDIDMVFEDTCTIDDIADEEVEQRPFSRLAALCANDDSSKMTISSRSNSVASEPERRPATPIRDWTKKPSPAQRPATPTTNSLKQREQEKRPAMPMRDSLKRRVQRVFSFTSRRSPRRDTSSIESVGSTNSHNPSEDAYEADSSIATSVAGDDVLEKASPLHSEERTSSITVSPFRRIHRKLSLLSRSRSARVSSASSTLGDEFPGGLGNIETGDAPRDGRREEAAEATARTTSRPSQAFGETTSQVAGDALISVTSVEADFDVGNARARMNPVTRPRITSPPGLVSNPKLRSGHSQRGILRPLMESPMDSPALAPFEDAQEFSSSVLDAEPLAIPKPAPPHSISQTASPAPEEYTTAPSTPGLSTGGDPSPRNSLLITPTYTRTLSGLRDCVVDIDTETNTTPMEVLTPNVGAMPLYQAPKDNLQLATTPLAGLVSAPEFVPATTLTAERPVEVSPTNTVTPKHGSKLSMSSLRASAPTFAPSFAPASLRAAAPTFVPSQGFVPVVEPAAPPQPAPQPAPAPTWAKVAAPAAPTWAKIAATEPKKAEVQPVAAKALKEVDSVADKEAPEPKLSEPEAEKEQDEVEGAHGVEAENSATPTATKEPQGEKADEGLPQNVVKEEDSAEVELKTPILESVDEDASPPAVSVHEEKLPEIEEDVVEQNSIADEWPMEEEQAVAVDITEGVKTQEDKKEEVVEEFVIEQSGVEQDNLPERSEEPEHVVSEEAAERPQPTEQISGLAHVFVWTSPSEDKIGETRIEQDDGEQESLPEEREDSSHTATEETVKRPEQLVERISGLTHVFVWASPSENKSAEEQVSGLKHVFLWADSDAQQPPLTAPARELQADKGLAAPEAEPAEKEPIPSEDDALDRTQTEAEQRPEIQTSRAAPKDKKAEAGPEVSAGPEDASTAIPELSSEQSGEESREKVEDVATSEPEVVEDQSAVQPETGTQVVETPTVEEQAAEKAAAVQDTNCEEDIQADSGSEPENLEPDVSEDESTQAPVSSVQDFAPSAPSDEVSPPRDTPAPPPTSANDSLTPTVTQLDTFNPTFLAPSPTLSVRSSVSSFAEWSTNKRPMADLSRDSVDTIRVSSDMPTHSEPESSHSCPPTAGYLGLGLGGPEMGLRGALGDSRCRLSLPLKNLFVGAAAGHKHGHEEADPKSQETTAVGTPESSVAGDDAGTPSKPKKRRLGEEGGDQKDGEVKYQEKEDAGLILAEEAMPSVLPRMMMLLAGVVAVGKALKKPSVY</sequence>
<feature type="compositionally biased region" description="Low complexity" evidence="1">
    <location>
        <begin position="727"/>
        <end position="739"/>
    </location>
</feature>
<feature type="compositionally biased region" description="Polar residues" evidence="1">
    <location>
        <begin position="1483"/>
        <end position="1495"/>
    </location>
</feature>
<feature type="compositionally biased region" description="Low complexity" evidence="1">
    <location>
        <begin position="1643"/>
        <end position="1652"/>
    </location>
</feature>
<evidence type="ECO:0000256" key="1">
    <source>
        <dbReference type="SAM" id="MobiDB-lite"/>
    </source>
</evidence>
<feature type="compositionally biased region" description="Low complexity" evidence="1">
    <location>
        <begin position="1595"/>
        <end position="1611"/>
    </location>
</feature>
<feature type="region of interest" description="Disordered" evidence="1">
    <location>
        <begin position="579"/>
        <end position="683"/>
    </location>
</feature>
<evidence type="ECO:0000313" key="3">
    <source>
        <dbReference type="Proteomes" id="UP001172155"/>
    </source>
</evidence>
<feature type="region of interest" description="Disordered" evidence="1">
    <location>
        <begin position="1374"/>
        <end position="1657"/>
    </location>
</feature>
<feature type="compositionally biased region" description="Basic and acidic residues" evidence="1">
    <location>
        <begin position="1616"/>
        <end position="1626"/>
    </location>
</feature>
<dbReference type="Proteomes" id="UP001172155">
    <property type="component" value="Unassembled WGS sequence"/>
</dbReference>
<accession>A0AA40K4Z4</accession>
<feature type="compositionally biased region" description="Acidic residues" evidence="1">
    <location>
        <begin position="1303"/>
        <end position="1315"/>
    </location>
</feature>
<feature type="compositionally biased region" description="Acidic residues" evidence="1">
    <location>
        <begin position="1528"/>
        <end position="1539"/>
    </location>
</feature>
<feature type="region of interest" description="Disordered" evidence="1">
    <location>
        <begin position="873"/>
        <end position="918"/>
    </location>
</feature>
<feature type="compositionally biased region" description="Basic and acidic residues" evidence="1">
    <location>
        <begin position="1316"/>
        <end position="1330"/>
    </location>
</feature>
<name>A0AA40K4Z4_9PEZI</name>
<feature type="region of interest" description="Disordered" evidence="1">
    <location>
        <begin position="1244"/>
        <end position="1330"/>
    </location>
</feature>
<feature type="region of interest" description="Disordered" evidence="1">
    <location>
        <begin position="815"/>
        <end position="836"/>
    </location>
</feature>
<proteinExistence type="predicted"/>
<feature type="region of interest" description="Disordered" evidence="1">
    <location>
        <begin position="727"/>
        <end position="783"/>
    </location>
</feature>
<reference evidence="2" key="1">
    <citation type="submission" date="2023-06" db="EMBL/GenBank/DDBJ databases">
        <title>Genome-scale phylogeny and comparative genomics of the fungal order Sordariales.</title>
        <authorList>
            <consortium name="Lawrence Berkeley National Laboratory"/>
            <person name="Hensen N."/>
            <person name="Bonometti L."/>
            <person name="Westerberg I."/>
            <person name="Brannstrom I.O."/>
            <person name="Guillou S."/>
            <person name="Cros-Aarteil S."/>
            <person name="Calhoun S."/>
            <person name="Haridas S."/>
            <person name="Kuo A."/>
            <person name="Mondo S."/>
            <person name="Pangilinan J."/>
            <person name="Riley R."/>
            <person name="LaButti K."/>
            <person name="Andreopoulos B."/>
            <person name="Lipzen A."/>
            <person name="Chen C."/>
            <person name="Yanf M."/>
            <person name="Daum C."/>
            <person name="Ng V."/>
            <person name="Clum A."/>
            <person name="Steindorff A."/>
            <person name="Ohm R."/>
            <person name="Martin F."/>
            <person name="Silar P."/>
            <person name="Natvig D."/>
            <person name="Lalanne C."/>
            <person name="Gautier V."/>
            <person name="Ament-velasquez S.L."/>
            <person name="Kruys A."/>
            <person name="Hutchinson M.I."/>
            <person name="Powell A.J."/>
            <person name="Barry K."/>
            <person name="Miller A.N."/>
            <person name="Grigoriev I.V."/>
            <person name="Debuchy R."/>
            <person name="Gladieux P."/>
            <person name="Thoren M.H."/>
            <person name="Johannesson H."/>
        </authorList>
    </citation>
    <scope>NUCLEOTIDE SEQUENCE</scope>
    <source>
        <strain evidence="2">SMH3187-1</strain>
    </source>
</reference>
<feature type="compositionally biased region" description="Basic and acidic residues" evidence="1">
    <location>
        <begin position="1730"/>
        <end position="1749"/>
    </location>
</feature>
<keyword evidence="3" id="KW-1185">Reference proteome</keyword>
<comment type="caution">
    <text evidence="2">The sequence shown here is derived from an EMBL/GenBank/DDBJ whole genome shotgun (WGS) entry which is preliminary data.</text>
</comment>
<feature type="compositionally biased region" description="Basic and acidic residues" evidence="1">
    <location>
        <begin position="1291"/>
        <end position="1302"/>
    </location>
</feature>
<evidence type="ECO:0000313" key="2">
    <source>
        <dbReference type="EMBL" id="KAK0746115.1"/>
    </source>
</evidence>
<dbReference type="EMBL" id="JAUKUD010000004">
    <property type="protein sequence ID" value="KAK0746115.1"/>
    <property type="molecule type" value="Genomic_DNA"/>
</dbReference>
<feature type="region of interest" description="Disordered" evidence="1">
    <location>
        <begin position="1101"/>
        <end position="1200"/>
    </location>
</feature>
<feature type="compositionally biased region" description="Basic and acidic residues" evidence="1">
    <location>
        <begin position="1253"/>
        <end position="1270"/>
    </location>
</feature>
<feature type="compositionally biased region" description="Basic and acidic residues" evidence="1">
    <location>
        <begin position="1410"/>
        <end position="1421"/>
    </location>
</feature>
<gene>
    <name evidence="2" type="ORF">B0T18DRAFT_143968</name>
</gene>
<feature type="compositionally biased region" description="Low complexity" evidence="1">
    <location>
        <begin position="1499"/>
        <end position="1511"/>
    </location>
</feature>
<organism evidence="2 3">
    <name type="scientific">Schizothecium vesticola</name>
    <dbReference type="NCBI Taxonomy" id="314040"/>
    <lineage>
        <taxon>Eukaryota</taxon>
        <taxon>Fungi</taxon>
        <taxon>Dikarya</taxon>
        <taxon>Ascomycota</taxon>
        <taxon>Pezizomycotina</taxon>
        <taxon>Sordariomycetes</taxon>
        <taxon>Sordariomycetidae</taxon>
        <taxon>Sordariales</taxon>
        <taxon>Schizotheciaceae</taxon>
        <taxon>Schizothecium</taxon>
    </lineage>
</organism>
<feature type="compositionally biased region" description="Basic and acidic residues" evidence="1">
    <location>
        <begin position="756"/>
        <end position="766"/>
    </location>
</feature>
<feature type="compositionally biased region" description="Polar residues" evidence="1">
    <location>
        <begin position="581"/>
        <end position="592"/>
    </location>
</feature>
<feature type="compositionally biased region" description="Polar residues" evidence="1">
    <location>
        <begin position="1574"/>
        <end position="1589"/>
    </location>
</feature>
<feature type="compositionally biased region" description="Polar residues" evidence="1">
    <location>
        <begin position="1702"/>
        <end position="1712"/>
    </location>
</feature>
<feature type="compositionally biased region" description="Polar residues" evidence="1">
    <location>
        <begin position="664"/>
        <end position="674"/>
    </location>
</feature>
<protein>
    <submittedName>
        <fullName evidence="2">Uncharacterized protein</fullName>
    </submittedName>
</protein>